<feature type="region of interest" description="Disordered" evidence="1">
    <location>
        <begin position="203"/>
        <end position="222"/>
    </location>
</feature>
<accession>R7QPB6</accession>
<keyword evidence="3" id="KW-1185">Reference proteome</keyword>
<feature type="region of interest" description="Disordered" evidence="1">
    <location>
        <begin position="35"/>
        <end position="80"/>
    </location>
</feature>
<protein>
    <submittedName>
        <fullName evidence="2">Uncharacterized protein</fullName>
    </submittedName>
</protein>
<dbReference type="EMBL" id="HG002156">
    <property type="protein sequence ID" value="CDF40337.1"/>
    <property type="molecule type" value="Genomic_DNA"/>
</dbReference>
<dbReference type="AlphaFoldDB" id="R7QPB6"/>
<proteinExistence type="predicted"/>
<gene>
    <name evidence="2" type="ORF">CHC_T00000694001</name>
</gene>
<organism evidence="2 3">
    <name type="scientific">Chondrus crispus</name>
    <name type="common">Carrageen Irish moss</name>
    <name type="synonym">Polymorpha crispa</name>
    <dbReference type="NCBI Taxonomy" id="2769"/>
    <lineage>
        <taxon>Eukaryota</taxon>
        <taxon>Rhodophyta</taxon>
        <taxon>Florideophyceae</taxon>
        <taxon>Rhodymeniophycidae</taxon>
        <taxon>Gigartinales</taxon>
        <taxon>Gigartinaceae</taxon>
        <taxon>Chondrus</taxon>
    </lineage>
</organism>
<dbReference type="KEGG" id="ccp:CHC_T00000694001"/>
<dbReference type="Proteomes" id="UP000012073">
    <property type="component" value="Unassembled WGS sequence"/>
</dbReference>
<dbReference type="RefSeq" id="XP_005710631.1">
    <property type="nucleotide sequence ID" value="XM_005710574.1"/>
</dbReference>
<dbReference type="GeneID" id="17318353"/>
<reference evidence="3" key="1">
    <citation type="journal article" date="2013" name="Proc. Natl. Acad. Sci. U.S.A.">
        <title>Genome structure and metabolic features in the red seaweed Chondrus crispus shed light on evolution of the Archaeplastida.</title>
        <authorList>
            <person name="Collen J."/>
            <person name="Porcel B."/>
            <person name="Carre W."/>
            <person name="Ball S.G."/>
            <person name="Chaparro C."/>
            <person name="Tonon T."/>
            <person name="Barbeyron T."/>
            <person name="Michel G."/>
            <person name="Noel B."/>
            <person name="Valentin K."/>
            <person name="Elias M."/>
            <person name="Artiguenave F."/>
            <person name="Arun A."/>
            <person name="Aury J.M."/>
            <person name="Barbosa-Neto J.F."/>
            <person name="Bothwell J.H."/>
            <person name="Bouget F.Y."/>
            <person name="Brillet L."/>
            <person name="Cabello-Hurtado F."/>
            <person name="Capella-Gutierrez S."/>
            <person name="Charrier B."/>
            <person name="Cladiere L."/>
            <person name="Cock J.M."/>
            <person name="Coelho S.M."/>
            <person name="Colleoni C."/>
            <person name="Czjzek M."/>
            <person name="Da Silva C."/>
            <person name="Delage L."/>
            <person name="Denoeud F."/>
            <person name="Deschamps P."/>
            <person name="Dittami S.M."/>
            <person name="Gabaldon T."/>
            <person name="Gachon C.M."/>
            <person name="Groisillier A."/>
            <person name="Herve C."/>
            <person name="Jabbari K."/>
            <person name="Katinka M."/>
            <person name="Kloareg B."/>
            <person name="Kowalczyk N."/>
            <person name="Labadie K."/>
            <person name="Leblanc C."/>
            <person name="Lopez P.J."/>
            <person name="McLachlan D.H."/>
            <person name="Meslet-Cladiere L."/>
            <person name="Moustafa A."/>
            <person name="Nehr Z."/>
            <person name="Nyvall Collen P."/>
            <person name="Panaud O."/>
            <person name="Partensky F."/>
            <person name="Poulain J."/>
            <person name="Rensing S.A."/>
            <person name="Rousvoal S."/>
            <person name="Samson G."/>
            <person name="Symeonidi A."/>
            <person name="Weissenbach J."/>
            <person name="Zambounis A."/>
            <person name="Wincker P."/>
            <person name="Boyen C."/>
        </authorList>
    </citation>
    <scope>NUCLEOTIDE SEQUENCE [LARGE SCALE GENOMIC DNA]</scope>
    <source>
        <strain evidence="3">cv. Stackhouse</strain>
    </source>
</reference>
<feature type="compositionally biased region" description="Basic and acidic residues" evidence="1">
    <location>
        <begin position="62"/>
        <end position="73"/>
    </location>
</feature>
<dbReference type="Gramene" id="CDF40337">
    <property type="protein sequence ID" value="CDF40337"/>
    <property type="gene ID" value="CHC_T00000694001"/>
</dbReference>
<evidence type="ECO:0000313" key="3">
    <source>
        <dbReference type="Proteomes" id="UP000012073"/>
    </source>
</evidence>
<sequence>MEFVSRQLHIPTDVLRELPRTARAQRELEAFTQRLQRFNVARPPPRTAGGRAGTGSVPQSPVDRRYTEPRPPETDPAGYVRRAYGFDDGRLPEMGDLNLPAAVPSHVQGPGLAHAVHARLSAMQPVVGLPPGMGMQPVMSGLQPGYPQYQQQQPAAYMGVYGGVPTAGYQTAPAAYQGAPMGGYPGAAPAPPIQAAYMHPQQHGTATASMDTRGSYVTQPRY</sequence>
<evidence type="ECO:0000256" key="1">
    <source>
        <dbReference type="SAM" id="MobiDB-lite"/>
    </source>
</evidence>
<evidence type="ECO:0000313" key="2">
    <source>
        <dbReference type="EMBL" id="CDF40337.1"/>
    </source>
</evidence>
<name>R7QPB6_CHOCR</name>